<organism evidence="2 3">
    <name type="scientific">Christiangramia gaetbulicola</name>
    <dbReference type="NCBI Taxonomy" id="703340"/>
    <lineage>
        <taxon>Bacteria</taxon>
        <taxon>Pseudomonadati</taxon>
        <taxon>Bacteroidota</taxon>
        <taxon>Flavobacteriia</taxon>
        <taxon>Flavobacteriales</taxon>
        <taxon>Flavobacteriaceae</taxon>
        <taxon>Christiangramia</taxon>
    </lineage>
</organism>
<dbReference type="PROSITE" id="PS51257">
    <property type="entry name" value="PROKAR_LIPOPROTEIN"/>
    <property type="match status" value="1"/>
</dbReference>
<feature type="signal peptide" evidence="1">
    <location>
        <begin position="1"/>
        <end position="21"/>
    </location>
</feature>
<keyword evidence="1" id="KW-0732">Signal</keyword>
<reference evidence="2 3" key="1">
    <citation type="submission" date="2018-04" db="EMBL/GenBank/DDBJ databases">
        <title>Genomic Encyclopedia of Archaeal and Bacterial Type Strains, Phase II (KMG-II): from individual species to whole genera.</title>
        <authorList>
            <person name="Goeker M."/>
        </authorList>
    </citation>
    <scope>NUCLEOTIDE SEQUENCE [LARGE SCALE GENOMIC DNA]</scope>
    <source>
        <strain evidence="2 3">DSM 23082</strain>
    </source>
</reference>
<dbReference type="Proteomes" id="UP000244174">
    <property type="component" value="Unassembled WGS sequence"/>
</dbReference>
<dbReference type="AlphaFoldDB" id="A0A2T6AKK8"/>
<proteinExistence type="predicted"/>
<dbReference type="EMBL" id="QBKQ01000001">
    <property type="protein sequence ID" value="PTX44354.1"/>
    <property type="molecule type" value="Genomic_DNA"/>
</dbReference>
<dbReference type="Gene3D" id="3.40.50.1820">
    <property type="entry name" value="alpha/beta hydrolase"/>
    <property type="match status" value="1"/>
</dbReference>
<dbReference type="Pfam" id="PF00756">
    <property type="entry name" value="Esterase"/>
    <property type="match status" value="1"/>
</dbReference>
<sequence>MKISRLVLLSFWFLLIFTACEKDPVEEEWINQEAVELNYNRVEDSEGFVESKLQNKVVNSGALKGNFIGNTFTRKLQIYTPPGYAKNGDQQYPVVYLLHGEPFSEKAFIDKQLFIDFISPHPLWTQVPDFPEEGFRLWIDGLINDGIIEPMIIVMPNAATEPYGFSMYSNSTLNGNFEDFIVNDLVEYMDSHYNTIADPSGRAVIGHSQGGYAAFKFGMLHPDVFGTVASHSGLLFVDALFSLSDVIKQENPDGFNGPDPAKFFTSALYAFSAAWSPNLHNPPFYVDLPLEFGEDGNLYPVPEVIALWYQNDVFNLLDYYNADFKSLDGIYLDVGIYDELGTNLAHQPVLAKMDYYNVDYTFETYEGGHHTHMFERLARALEFFSNNME</sequence>
<name>A0A2T6AKK8_9FLAO</name>
<gene>
    <name evidence="2" type="ORF">C8P64_0331</name>
</gene>
<accession>A0A2T6AKK8</accession>
<dbReference type="InterPro" id="IPR029058">
    <property type="entry name" value="AB_hydrolase_fold"/>
</dbReference>
<comment type="caution">
    <text evidence="2">The sequence shown here is derived from an EMBL/GenBank/DDBJ whole genome shotgun (WGS) entry which is preliminary data.</text>
</comment>
<keyword evidence="3" id="KW-1185">Reference proteome</keyword>
<dbReference type="PANTHER" id="PTHR48098">
    <property type="entry name" value="ENTEROCHELIN ESTERASE-RELATED"/>
    <property type="match status" value="1"/>
</dbReference>
<dbReference type="SUPFAM" id="SSF53474">
    <property type="entry name" value="alpha/beta-Hydrolases"/>
    <property type="match status" value="1"/>
</dbReference>
<dbReference type="OrthoDB" id="9803578at2"/>
<feature type="chain" id="PRO_5015469963" evidence="1">
    <location>
        <begin position="22"/>
        <end position="389"/>
    </location>
</feature>
<dbReference type="InterPro" id="IPR000801">
    <property type="entry name" value="Esterase-like"/>
</dbReference>
<evidence type="ECO:0000313" key="3">
    <source>
        <dbReference type="Proteomes" id="UP000244174"/>
    </source>
</evidence>
<evidence type="ECO:0000256" key="1">
    <source>
        <dbReference type="SAM" id="SignalP"/>
    </source>
</evidence>
<protein>
    <submittedName>
        <fullName evidence="2">Putative esterase</fullName>
    </submittedName>
</protein>
<evidence type="ECO:0000313" key="2">
    <source>
        <dbReference type="EMBL" id="PTX44354.1"/>
    </source>
</evidence>
<dbReference type="InterPro" id="IPR050583">
    <property type="entry name" value="Mycobacterial_A85_antigen"/>
</dbReference>
<dbReference type="RefSeq" id="WP_108170321.1">
    <property type="nucleotide sequence ID" value="NZ_QBKQ01000001.1"/>
</dbReference>